<protein>
    <submittedName>
        <fullName evidence="1">Uncharacterized protein</fullName>
    </submittedName>
</protein>
<name>A0A5C6DN89_9BACT</name>
<dbReference type="AlphaFoldDB" id="A0A5C6DN89"/>
<accession>A0A5C6DN89</accession>
<keyword evidence="2" id="KW-1185">Reference proteome</keyword>
<gene>
    <name evidence="1" type="ORF">Poly41_32480</name>
</gene>
<proteinExistence type="predicted"/>
<comment type="caution">
    <text evidence="1">The sequence shown here is derived from an EMBL/GenBank/DDBJ whole genome shotgun (WGS) entry which is preliminary data.</text>
</comment>
<sequence>MRSRWTIGLGSVAGSVRTDLPRLALGLESDSIICTESPRLPCWPKRFPRLFDVAQWIVKKQSGEGSRVTEGTEGPTGDNAPVMGLPLPQLGIITSFCHQTCRVCWHCCVRLEWMHQQGD</sequence>
<organism evidence="1 2">
    <name type="scientific">Novipirellula artificiosorum</name>
    <dbReference type="NCBI Taxonomy" id="2528016"/>
    <lineage>
        <taxon>Bacteria</taxon>
        <taxon>Pseudomonadati</taxon>
        <taxon>Planctomycetota</taxon>
        <taxon>Planctomycetia</taxon>
        <taxon>Pirellulales</taxon>
        <taxon>Pirellulaceae</taxon>
        <taxon>Novipirellula</taxon>
    </lineage>
</organism>
<reference evidence="1 2" key="1">
    <citation type="submission" date="2019-02" db="EMBL/GenBank/DDBJ databases">
        <title>Deep-cultivation of Planctomycetes and their phenomic and genomic characterization uncovers novel biology.</title>
        <authorList>
            <person name="Wiegand S."/>
            <person name="Jogler M."/>
            <person name="Boedeker C."/>
            <person name="Pinto D."/>
            <person name="Vollmers J."/>
            <person name="Rivas-Marin E."/>
            <person name="Kohn T."/>
            <person name="Peeters S.H."/>
            <person name="Heuer A."/>
            <person name="Rast P."/>
            <person name="Oberbeckmann S."/>
            <person name="Bunk B."/>
            <person name="Jeske O."/>
            <person name="Meyerdierks A."/>
            <person name="Storesund J.E."/>
            <person name="Kallscheuer N."/>
            <person name="Luecker S."/>
            <person name="Lage O.M."/>
            <person name="Pohl T."/>
            <person name="Merkel B.J."/>
            <person name="Hornburger P."/>
            <person name="Mueller R.-W."/>
            <person name="Bruemmer F."/>
            <person name="Labrenz M."/>
            <person name="Spormann A.M."/>
            <person name="Op Den Camp H."/>
            <person name="Overmann J."/>
            <person name="Amann R."/>
            <person name="Jetten M.S.M."/>
            <person name="Mascher T."/>
            <person name="Medema M.H."/>
            <person name="Devos D.P."/>
            <person name="Kaster A.-K."/>
            <person name="Ovreas L."/>
            <person name="Rohde M."/>
            <person name="Galperin M.Y."/>
            <person name="Jogler C."/>
        </authorList>
    </citation>
    <scope>NUCLEOTIDE SEQUENCE [LARGE SCALE GENOMIC DNA]</scope>
    <source>
        <strain evidence="1 2">Poly41</strain>
    </source>
</reference>
<evidence type="ECO:0000313" key="2">
    <source>
        <dbReference type="Proteomes" id="UP000319143"/>
    </source>
</evidence>
<dbReference type="Proteomes" id="UP000319143">
    <property type="component" value="Unassembled WGS sequence"/>
</dbReference>
<dbReference type="EMBL" id="SJPV01000005">
    <property type="protein sequence ID" value="TWU37121.1"/>
    <property type="molecule type" value="Genomic_DNA"/>
</dbReference>
<evidence type="ECO:0000313" key="1">
    <source>
        <dbReference type="EMBL" id="TWU37121.1"/>
    </source>
</evidence>